<dbReference type="SMART" id="SM00353">
    <property type="entry name" value="HLH"/>
    <property type="match status" value="1"/>
</dbReference>
<protein>
    <submittedName>
        <fullName evidence="7">BHLH8</fullName>
    </submittedName>
</protein>
<keyword evidence="2" id="KW-0805">Transcription regulation</keyword>
<reference evidence="7" key="1">
    <citation type="submission" date="2019-04" db="EMBL/GenBank/DDBJ databases">
        <title>Transcription factors involved in persimmon fruit deastringency and softening.</title>
        <authorList>
            <person name="Zhu Q."/>
            <person name="Yin X."/>
        </authorList>
    </citation>
    <scope>NUCLEOTIDE SEQUENCE</scope>
</reference>
<dbReference type="InterPro" id="IPR036638">
    <property type="entry name" value="HLH_DNA-bd_sf"/>
</dbReference>
<dbReference type="CDD" id="cd04873">
    <property type="entry name" value="ACT_UUR-ACR-like"/>
    <property type="match status" value="1"/>
</dbReference>
<dbReference type="Gene3D" id="4.10.280.10">
    <property type="entry name" value="Helix-loop-helix DNA-binding domain"/>
    <property type="match status" value="1"/>
</dbReference>
<dbReference type="Pfam" id="PF00010">
    <property type="entry name" value="HLH"/>
    <property type="match status" value="1"/>
</dbReference>
<dbReference type="PANTHER" id="PTHR45844">
    <property type="entry name" value="TRANSCRIPTION FACTOR BHLH30"/>
    <property type="match status" value="1"/>
</dbReference>
<accession>A0A5P9PAI9</accession>
<feature type="domain" description="BHLH" evidence="6">
    <location>
        <begin position="80"/>
        <end position="129"/>
    </location>
</feature>
<evidence type="ECO:0000256" key="4">
    <source>
        <dbReference type="ARBA" id="ARBA00023163"/>
    </source>
</evidence>
<dbReference type="GO" id="GO:0003700">
    <property type="term" value="F:DNA-binding transcription factor activity"/>
    <property type="evidence" value="ECO:0007669"/>
    <property type="project" value="InterPro"/>
</dbReference>
<dbReference type="InterPro" id="IPR011598">
    <property type="entry name" value="bHLH_dom"/>
</dbReference>
<dbReference type="GO" id="GO:0003677">
    <property type="term" value="F:DNA binding"/>
    <property type="evidence" value="ECO:0007669"/>
    <property type="project" value="UniProtKB-KW"/>
</dbReference>
<evidence type="ECO:0000256" key="1">
    <source>
        <dbReference type="ARBA" id="ARBA00004123"/>
    </source>
</evidence>
<keyword evidence="4" id="KW-0804">Transcription</keyword>
<comment type="subcellular location">
    <subcellularLocation>
        <location evidence="1">Nucleus</location>
    </subcellularLocation>
</comment>
<evidence type="ECO:0000259" key="6">
    <source>
        <dbReference type="PROSITE" id="PS50888"/>
    </source>
</evidence>
<dbReference type="AlphaFoldDB" id="A0A5P9PAI9"/>
<dbReference type="SUPFAM" id="SSF47459">
    <property type="entry name" value="HLH, helix-loop-helix DNA-binding domain"/>
    <property type="match status" value="1"/>
</dbReference>
<evidence type="ECO:0000256" key="2">
    <source>
        <dbReference type="ARBA" id="ARBA00023015"/>
    </source>
</evidence>
<dbReference type="PANTHER" id="PTHR45844:SF9">
    <property type="entry name" value="OS09G0463900 PROTEIN"/>
    <property type="match status" value="1"/>
</dbReference>
<name>A0A5P9PAI9_DIOKA</name>
<dbReference type="PROSITE" id="PS50888">
    <property type="entry name" value="BHLH"/>
    <property type="match status" value="1"/>
</dbReference>
<evidence type="ECO:0000256" key="3">
    <source>
        <dbReference type="ARBA" id="ARBA00023125"/>
    </source>
</evidence>
<keyword evidence="5" id="KW-0539">Nucleus</keyword>
<dbReference type="GO" id="GO:0005634">
    <property type="term" value="C:nucleus"/>
    <property type="evidence" value="ECO:0007669"/>
    <property type="project" value="UniProtKB-SubCell"/>
</dbReference>
<sequence length="266" mass="29339">MENWSKNSFSWNSNPSNLVSNCWGKLESYSGNFGGSDGDWRGGSASISQSLVLDSEKDELIKAPVRGGKKRGASEEKIMAALKSHSEAERRRRERINAHLTTLRGLVPSVQKMDKATLLAEVISQVKQLKKIAIETSKGLLIPMDNDEVKVESHNMDDGTFSFTASLCCDYRPELVSELQEALHALNLNVVKAEISTLESRVKNVFVFTNAEDGTPKARQLLVDTVHRAFSNILDKVTASAEYSPRTALLNKRGRFSPFDSSSSSS</sequence>
<evidence type="ECO:0000313" key="7">
    <source>
        <dbReference type="EMBL" id="QFU85209.1"/>
    </source>
</evidence>
<organism evidence="7">
    <name type="scientific">Diospyros kaki</name>
    <name type="common">Kaki persimmon</name>
    <name type="synonym">Diospyros chinensis</name>
    <dbReference type="NCBI Taxonomy" id="35925"/>
    <lineage>
        <taxon>Eukaryota</taxon>
        <taxon>Viridiplantae</taxon>
        <taxon>Streptophyta</taxon>
        <taxon>Embryophyta</taxon>
        <taxon>Tracheophyta</taxon>
        <taxon>Spermatophyta</taxon>
        <taxon>Magnoliopsida</taxon>
        <taxon>eudicotyledons</taxon>
        <taxon>Gunneridae</taxon>
        <taxon>Pentapetalae</taxon>
        <taxon>asterids</taxon>
        <taxon>Ericales</taxon>
        <taxon>Ebenaceae</taxon>
        <taxon>Diospyros</taxon>
    </lineage>
</organism>
<dbReference type="EMBL" id="MK737980">
    <property type="protein sequence ID" value="QFU85209.1"/>
    <property type="molecule type" value="mRNA"/>
</dbReference>
<evidence type="ECO:0000256" key="5">
    <source>
        <dbReference type="ARBA" id="ARBA00023242"/>
    </source>
</evidence>
<keyword evidence="3" id="KW-0238">DNA-binding</keyword>
<dbReference type="InterPro" id="IPR045847">
    <property type="entry name" value="AIG1-like"/>
</dbReference>
<dbReference type="GO" id="GO:0046983">
    <property type="term" value="F:protein dimerization activity"/>
    <property type="evidence" value="ECO:0007669"/>
    <property type="project" value="InterPro"/>
</dbReference>
<proteinExistence type="evidence at transcript level"/>